<reference evidence="4 5" key="1">
    <citation type="journal article" date="2021" name="Plant Biotechnol. J.">
        <title>Multi-omics assisted identification of the key and species-specific regulatory components of drought-tolerant mechanisms in Gossypium stocksii.</title>
        <authorList>
            <person name="Yu D."/>
            <person name="Ke L."/>
            <person name="Zhang D."/>
            <person name="Wu Y."/>
            <person name="Sun Y."/>
            <person name="Mei J."/>
            <person name="Sun J."/>
            <person name="Sun Y."/>
        </authorList>
    </citation>
    <scope>NUCLEOTIDE SEQUENCE [LARGE SCALE GENOMIC DNA]</scope>
    <source>
        <strain evidence="5">cv. E1</strain>
        <tissue evidence="4">Leaf</tissue>
    </source>
</reference>
<sequence length="216" mass="24760">MGVSNMRTWLICLALIGIVVMEEVIQIDAAMTIDHPKVSDLISYRCLLQEALNPWNHDCSKHIRKALRKEVGVFRGSDGCRRRRTGMDNGGERQSDDRSLAGHRPELKGDLTLAHLDVKKRVDVFTLSIYGLVIFPKALRHIDEAVVDLLDRLDKWVTPIPTILAEKFRFLSTCRRAGEGRFIGCAQLLLVWFHSHFWKVDKVSYRVFSENYSPLN</sequence>
<dbReference type="Proteomes" id="UP000828251">
    <property type="component" value="Unassembled WGS sequence"/>
</dbReference>
<accession>A0A9D4AM43</accession>
<evidence type="ECO:0000256" key="2">
    <source>
        <dbReference type="SAM" id="SignalP"/>
    </source>
</evidence>
<dbReference type="Pfam" id="PF24924">
    <property type="entry name" value="DUF7745"/>
    <property type="match status" value="1"/>
</dbReference>
<evidence type="ECO:0000256" key="1">
    <source>
        <dbReference type="SAM" id="MobiDB-lite"/>
    </source>
</evidence>
<feature type="region of interest" description="Disordered" evidence="1">
    <location>
        <begin position="82"/>
        <end position="103"/>
    </location>
</feature>
<name>A0A9D4AM43_9ROSI</name>
<organism evidence="4 5">
    <name type="scientific">Gossypium stocksii</name>
    <dbReference type="NCBI Taxonomy" id="47602"/>
    <lineage>
        <taxon>Eukaryota</taxon>
        <taxon>Viridiplantae</taxon>
        <taxon>Streptophyta</taxon>
        <taxon>Embryophyta</taxon>
        <taxon>Tracheophyta</taxon>
        <taxon>Spermatophyta</taxon>
        <taxon>Magnoliopsida</taxon>
        <taxon>eudicotyledons</taxon>
        <taxon>Gunneridae</taxon>
        <taxon>Pentapetalae</taxon>
        <taxon>rosids</taxon>
        <taxon>malvids</taxon>
        <taxon>Malvales</taxon>
        <taxon>Malvaceae</taxon>
        <taxon>Malvoideae</taxon>
        <taxon>Gossypium</taxon>
    </lineage>
</organism>
<feature type="chain" id="PRO_5039526722" description="DUF7745 domain-containing protein" evidence="2">
    <location>
        <begin position="22"/>
        <end position="216"/>
    </location>
</feature>
<proteinExistence type="predicted"/>
<dbReference type="AlphaFoldDB" id="A0A9D4AM43"/>
<dbReference type="PANTHER" id="PTHR48200">
    <property type="entry name" value="PROTEIN, PUTATIVE-RELATED"/>
    <property type="match status" value="1"/>
</dbReference>
<keyword evidence="2" id="KW-0732">Signal</keyword>
<gene>
    <name evidence="4" type="ORF">J1N35_001342</name>
</gene>
<feature type="compositionally biased region" description="Basic and acidic residues" evidence="1">
    <location>
        <begin position="90"/>
        <end position="103"/>
    </location>
</feature>
<dbReference type="PANTHER" id="PTHR48200:SF1">
    <property type="entry name" value="AMINOTRANSFERASE-LIKE PLANT MOBILE DOMAIN-CONTAINING PROTEIN"/>
    <property type="match status" value="1"/>
</dbReference>
<dbReference type="OrthoDB" id="989156at2759"/>
<comment type="caution">
    <text evidence="4">The sequence shown here is derived from an EMBL/GenBank/DDBJ whole genome shotgun (WGS) entry which is preliminary data.</text>
</comment>
<feature type="domain" description="DUF7745" evidence="3">
    <location>
        <begin position="116"/>
        <end position="199"/>
    </location>
</feature>
<dbReference type="EMBL" id="JAIQCV010000001">
    <property type="protein sequence ID" value="KAH1129964.1"/>
    <property type="molecule type" value="Genomic_DNA"/>
</dbReference>
<evidence type="ECO:0000259" key="3">
    <source>
        <dbReference type="Pfam" id="PF24924"/>
    </source>
</evidence>
<evidence type="ECO:0000313" key="4">
    <source>
        <dbReference type="EMBL" id="KAH1129964.1"/>
    </source>
</evidence>
<evidence type="ECO:0000313" key="5">
    <source>
        <dbReference type="Proteomes" id="UP000828251"/>
    </source>
</evidence>
<keyword evidence="5" id="KW-1185">Reference proteome</keyword>
<feature type="signal peptide" evidence="2">
    <location>
        <begin position="1"/>
        <end position="21"/>
    </location>
</feature>
<protein>
    <recommendedName>
        <fullName evidence="3">DUF7745 domain-containing protein</fullName>
    </recommendedName>
</protein>
<dbReference type="InterPro" id="IPR056647">
    <property type="entry name" value="DUF7745"/>
</dbReference>